<organism evidence="1 2">
    <name type="scientific">Rhizophagus irregularis</name>
    <dbReference type="NCBI Taxonomy" id="588596"/>
    <lineage>
        <taxon>Eukaryota</taxon>
        <taxon>Fungi</taxon>
        <taxon>Fungi incertae sedis</taxon>
        <taxon>Mucoromycota</taxon>
        <taxon>Glomeromycotina</taxon>
        <taxon>Glomeromycetes</taxon>
        <taxon>Glomerales</taxon>
        <taxon>Glomeraceae</taxon>
        <taxon>Rhizophagus</taxon>
    </lineage>
</organism>
<feature type="non-terminal residue" evidence="1">
    <location>
        <position position="310"/>
    </location>
</feature>
<accession>A0A2N0RUT7</accession>
<name>A0A2N0RUT7_9GLOM</name>
<evidence type="ECO:0000313" key="2">
    <source>
        <dbReference type="Proteomes" id="UP000232688"/>
    </source>
</evidence>
<evidence type="ECO:0000313" key="1">
    <source>
        <dbReference type="EMBL" id="PKC67083.1"/>
    </source>
</evidence>
<dbReference type="Proteomes" id="UP000232688">
    <property type="component" value="Unassembled WGS sequence"/>
</dbReference>
<sequence length="310" mass="36074">MCKQLKDWEKLKCSEASLLWKNVTDINAELDLMECYKISKSQRFVQTLDYLSKIPHWIQRLEELEKVVEMEIFKVPHSEDDWLSKAIRILKDDSMKLGQINNFFDYLDRNLSNVNQDCWKLIKELSDAEDFLSFLKKIAEHDIKNLINGVDDHSDERLIQEDTVSSLIQVKQFLFPLMNKNMEAISDLLKELLNVIKKNHTLGEKIALCNSSNMALQNMYNNIQNRGEVTKEKIKNAVLNGTFTFTRDQKEDKCLVSLQYPSKSNVKYNLSEILDLRGRALLIAKPKNSVMVNNKEAEMSKDVMDKFVAQ</sequence>
<protein>
    <submittedName>
        <fullName evidence="1">Uncharacterized protein</fullName>
    </submittedName>
</protein>
<dbReference type="VEuPathDB" id="FungiDB:RhiirA1_535154"/>
<reference evidence="1 2" key="2">
    <citation type="submission" date="2017-10" db="EMBL/GenBank/DDBJ databases">
        <title>Genome analyses suggest a sexual origin of heterokaryosis in a supposedly ancient asexual fungus.</title>
        <authorList>
            <person name="Corradi N."/>
            <person name="Sedzielewska K."/>
            <person name="Noel J."/>
            <person name="Charron P."/>
            <person name="Farinelli L."/>
            <person name="Marton T."/>
            <person name="Kruger M."/>
            <person name="Pelin A."/>
            <person name="Brachmann A."/>
            <person name="Corradi N."/>
        </authorList>
    </citation>
    <scope>NUCLEOTIDE SEQUENCE [LARGE SCALE GENOMIC DNA]</scope>
    <source>
        <strain evidence="1 2">A1</strain>
    </source>
</reference>
<dbReference type="AlphaFoldDB" id="A0A2N0RUT7"/>
<reference evidence="1 2" key="1">
    <citation type="submission" date="2017-10" db="EMBL/GenBank/DDBJ databases">
        <title>Extensive intraspecific genome diversity in a model arbuscular mycorrhizal fungus.</title>
        <authorList>
            <person name="Chen E.C.H."/>
            <person name="Morin E."/>
            <person name="Baudet D."/>
            <person name="Noel J."/>
            <person name="Ndikumana S."/>
            <person name="Charron P."/>
            <person name="St-Onge C."/>
            <person name="Giorgi J."/>
            <person name="Grigoriev I.V."/>
            <person name="Roux C."/>
            <person name="Martin F.M."/>
            <person name="Corradi N."/>
        </authorList>
    </citation>
    <scope>NUCLEOTIDE SEQUENCE [LARGE SCALE GENOMIC DNA]</scope>
    <source>
        <strain evidence="1 2">A1</strain>
    </source>
</reference>
<comment type="caution">
    <text evidence="1">The sequence shown here is derived from an EMBL/GenBank/DDBJ whole genome shotgun (WGS) entry which is preliminary data.</text>
</comment>
<gene>
    <name evidence="1" type="ORF">RhiirA1_535154</name>
</gene>
<proteinExistence type="predicted"/>
<dbReference type="EMBL" id="LLXH01000415">
    <property type="protein sequence ID" value="PKC67083.1"/>
    <property type="molecule type" value="Genomic_DNA"/>
</dbReference>